<dbReference type="SUPFAM" id="SSF51556">
    <property type="entry name" value="Metallo-dependent hydrolases"/>
    <property type="match status" value="1"/>
</dbReference>
<dbReference type="InterPro" id="IPR013108">
    <property type="entry name" value="Amidohydro_3"/>
</dbReference>
<dbReference type="PANTHER" id="PTHR22642:SF2">
    <property type="entry name" value="PROTEIN LONG AFTER FAR-RED 3"/>
    <property type="match status" value="1"/>
</dbReference>
<dbReference type="InterPro" id="IPR032466">
    <property type="entry name" value="Metal_Hydrolase"/>
</dbReference>
<sequence length="542" mass="58815">MAETVLYAARRIITMEPTQPYATHVAVRDGRILAVGGPEIADVWGGARLDERFRDQVLLPGFVEAHSHMMTGALWTYLYCGNVDRTDPDGNLWPGVHTVDDMIDRMKDAIAKLPAGQPLVCWGFDPLFFAGDRLNRHHLDQASAEVPIAVMHQSFHLMTVNSRALEVAGYGPDTNAEGVVRLPDGSLMGELQEMGAMFPVMRRLNMAIRDISKGEHAIVQYGKAAVQTGVTTATDLMADLADDDVATLLDVTGRKEYPLRLVPALGVIGLEPKSAAARALELRAKSTDMLRMGICKVMTDGSIQGFTARVKWPGYIGGQPNGLWNLEPARLKELVKTLHAAGLNMQVHTNGDEASDFILDCFEEAMGQHPTGDSRHTLQHCQMAGEDQFYRAARLGVCVNLFANHLWYYGDAHAEFTVGPDRAARMNACRSALDNGVTLAIHSDSPVTPLGPLHVAWCAVNRITPKGRVLGANQRLSVMEALHAITLGAARTLKLDREVGSITPGKAADFAVLGDDPLSLAPEALRDIPVLGTVQGGRVFVK</sequence>
<dbReference type="Gene3D" id="2.30.40.10">
    <property type="entry name" value="Urease, subunit C, domain 1"/>
    <property type="match status" value="1"/>
</dbReference>
<evidence type="ECO:0000313" key="3">
    <source>
        <dbReference type="Proteomes" id="UP001208938"/>
    </source>
</evidence>
<dbReference type="Proteomes" id="UP001208938">
    <property type="component" value="Unassembled WGS sequence"/>
</dbReference>
<keyword evidence="3" id="KW-1185">Reference proteome</keyword>
<evidence type="ECO:0000313" key="2">
    <source>
        <dbReference type="EMBL" id="MCW1931588.1"/>
    </source>
</evidence>
<dbReference type="PANTHER" id="PTHR22642">
    <property type="entry name" value="IMIDAZOLONEPROPIONASE"/>
    <property type="match status" value="1"/>
</dbReference>
<dbReference type="CDD" id="cd01300">
    <property type="entry name" value="YtcJ_like"/>
    <property type="match status" value="1"/>
</dbReference>
<dbReference type="RefSeq" id="WP_264504691.1">
    <property type="nucleotide sequence ID" value="NZ_JAPDFL010000001.1"/>
</dbReference>
<organism evidence="2 3">
    <name type="scientific">Pararhodobacter zhoushanensis</name>
    <dbReference type="NCBI Taxonomy" id="2479545"/>
    <lineage>
        <taxon>Bacteria</taxon>
        <taxon>Pseudomonadati</taxon>
        <taxon>Pseudomonadota</taxon>
        <taxon>Alphaproteobacteria</taxon>
        <taxon>Rhodobacterales</taxon>
        <taxon>Paracoccaceae</taxon>
        <taxon>Pararhodobacter</taxon>
    </lineage>
</organism>
<evidence type="ECO:0000259" key="1">
    <source>
        <dbReference type="Pfam" id="PF07969"/>
    </source>
</evidence>
<dbReference type="InterPro" id="IPR033932">
    <property type="entry name" value="YtcJ-like"/>
</dbReference>
<dbReference type="EMBL" id="JAPDFL010000001">
    <property type="protein sequence ID" value="MCW1931588.1"/>
    <property type="molecule type" value="Genomic_DNA"/>
</dbReference>
<reference evidence="2 3" key="1">
    <citation type="submission" date="2022-10" db="EMBL/GenBank/DDBJ databases">
        <title>Pararhodobacter sp. nov., isolated from marine algae.</title>
        <authorList>
            <person name="Choi B.J."/>
            <person name="Kim J.M."/>
            <person name="Lee J.K."/>
            <person name="Choi D.G."/>
            <person name="Jeon C.O."/>
        </authorList>
    </citation>
    <scope>NUCLEOTIDE SEQUENCE [LARGE SCALE GENOMIC DNA]</scope>
    <source>
        <strain evidence="2 3">ZQ420</strain>
    </source>
</reference>
<dbReference type="Gene3D" id="3.10.310.70">
    <property type="match status" value="1"/>
</dbReference>
<dbReference type="Gene3D" id="3.20.20.140">
    <property type="entry name" value="Metal-dependent hydrolases"/>
    <property type="match status" value="1"/>
</dbReference>
<gene>
    <name evidence="2" type="ORF">OKW52_04755</name>
</gene>
<proteinExistence type="predicted"/>
<comment type="caution">
    <text evidence="2">The sequence shown here is derived from an EMBL/GenBank/DDBJ whole genome shotgun (WGS) entry which is preliminary data.</text>
</comment>
<dbReference type="Pfam" id="PF07969">
    <property type="entry name" value="Amidohydro_3"/>
    <property type="match status" value="1"/>
</dbReference>
<name>A0ABT3GVM9_9RHOB</name>
<dbReference type="InterPro" id="IPR011059">
    <property type="entry name" value="Metal-dep_hydrolase_composite"/>
</dbReference>
<protein>
    <submittedName>
        <fullName evidence="2">Amidohydrolase</fullName>
    </submittedName>
</protein>
<dbReference type="SUPFAM" id="SSF51338">
    <property type="entry name" value="Composite domain of metallo-dependent hydrolases"/>
    <property type="match status" value="1"/>
</dbReference>
<feature type="domain" description="Amidohydrolase 3" evidence="1">
    <location>
        <begin position="56"/>
        <end position="540"/>
    </location>
</feature>
<accession>A0ABT3GVM9</accession>